<proteinExistence type="predicted"/>
<evidence type="ECO:0000256" key="1">
    <source>
        <dbReference type="SAM" id="Phobius"/>
    </source>
</evidence>
<keyword evidence="1" id="KW-1133">Transmembrane helix</keyword>
<feature type="transmembrane region" description="Helical" evidence="1">
    <location>
        <begin position="223"/>
        <end position="240"/>
    </location>
</feature>
<evidence type="ECO:0000313" key="2">
    <source>
        <dbReference type="EMBL" id="CAE2311496.1"/>
    </source>
</evidence>
<organism evidence="2">
    <name type="scientific">Paramoeba aestuarina</name>
    <dbReference type="NCBI Taxonomy" id="180227"/>
    <lineage>
        <taxon>Eukaryota</taxon>
        <taxon>Amoebozoa</taxon>
        <taxon>Discosea</taxon>
        <taxon>Flabellinia</taxon>
        <taxon>Dactylopodida</taxon>
        <taxon>Paramoebidae</taxon>
        <taxon>Paramoeba</taxon>
    </lineage>
</organism>
<keyword evidence="1" id="KW-0812">Transmembrane</keyword>
<protein>
    <submittedName>
        <fullName evidence="2">Uncharacterized protein</fullName>
    </submittedName>
</protein>
<reference evidence="2" key="1">
    <citation type="submission" date="2021-01" db="EMBL/GenBank/DDBJ databases">
        <authorList>
            <person name="Corre E."/>
            <person name="Pelletier E."/>
            <person name="Niang G."/>
            <person name="Scheremetjew M."/>
            <person name="Finn R."/>
            <person name="Kale V."/>
            <person name="Holt S."/>
            <person name="Cochrane G."/>
            <person name="Meng A."/>
            <person name="Brown T."/>
            <person name="Cohen L."/>
        </authorList>
    </citation>
    <scope>NUCLEOTIDE SEQUENCE</scope>
    <source>
        <strain evidence="2">SoJaBio B1-5/56/2</strain>
    </source>
</reference>
<dbReference type="EMBL" id="HBKR01021636">
    <property type="protein sequence ID" value="CAE2311496.1"/>
    <property type="molecule type" value="Transcribed_RNA"/>
</dbReference>
<feature type="transmembrane region" description="Helical" evidence="1">
    <location>
        <begin position="198"/>
        <end position="216"/>
    </location>
</feature>
<accession>A0A7S4L0R1</accession>
<name>A0A7S4L0R1_9EUKA</name>
<keyword evidence="1" id="KW-0472">Membrane</keyword>
<gene>
    <name evidence="2" type="ORF">NAES01612_LOCUS14072</name>
</gene>
<dbReference type="AlphaFoldDB" id="A0A7S4L0R1"/>
<sequence>MSPVVGWLAVAMVTADSSDVPDELNFIEVRRSKQCAVNIHAQSFVRLFEERRADKFFSHSAPEKSSMNDTVADGIFRSFLFFARRNECDHLFIPRYNISRSSPNVRAALENRNLVLKKSSLFSSIYKRLERHKIGDKEDYYRPPMYGEESMDFVRDSEPFYRVMLFGRRKLTMKVQGSSKRFEVSPYWDRRELYSKDIIMWTLCILLGAVNIALTSGITAETLVFLGWYAMAAAFAQYFFGPISHGNLLSDFQSEK</sequence>